<evidence type="ECO:0000256" key="1">
    <source>
        <dbReference type="SAM" id="MobiDB-lite"/>
    </source>
</evidence>
<gene>
    <name evidence="4" type="ORF">FNQ90_04650</name>
</gene>
<evidence type="ECO:0000259" key="3">
    <source>
        <dbReference type="Pfam" id="PF14472"/>
    </source>
</evidence>
<feature type="domain" description="DUF4429" evidence="3">
    <location>
        <begin position="11"/>
        <end position="105"/>
    </location>
</feature>
<feature type="compositionally biased region" description="Low complexity" evidence="1">
    <location>
        <begin position="243"/>
        <end position="253"/>
    </location>
</feature>
<evidence type="ECO:0000313" key="4">
    <source>
        <dbReference type="EMBL" id="MBB0243415.1"/>
    </source>
</evidence>
<dbReference type="InterPro" id="IPR018649">
    <property type="entry name" value="SHOCT"/>
</dbReference>
<dbReference type="InterPro" id="IPR027860">
    <property type="entry name" value="DUF4429"/>
</dbReference>
<organism evidence="4 5">
    <name type="scientific">Streptomyces alkaliphilus</name>
    <dbReference type="NCBI Taxonomy" id="1472722"/>
    <lineage>
        <taxon>Bacteria</taxon>
        <taxon>Bacillati</taxon>
        <taxon>Actinomycetota</taxon>
        <taxon>Actinomycetes</taxon>
        <taxon>Kitasatosporales</taxon>
        <taxon>Streptomycetaceae</taxon>
        <taxon>Streptomyces</taxon>
    </lineage>
</organism>
<dbReference type="Proteomes" id="UP000538929">
    <property type="component" value="Unassembled WGS sequence"/>
</dbReference>
<proteinExistence type="predicted"/>
<sequence>MAELIQRDGTWDFDGERLRLVPGTGRGVHPLRAGLGEIAVPLEAIAGISLEPGRRRARLRLRLREGADPLDHACSGRLADDATPYALAVEPGRTGAAEYLVDEVRTALVLESVPVDEAVDRWLLPGPSVPRVVSGGDGKVTFDGHTLRIEWGWACEESKKSAGTRMLPLRDVAAVEWSRARWESGWFRIRPVGPVVEVKPSHDPNCVTLWGLSERRETAEVALLAAAVTARLPHPRAGKDAGDGTSAGADGAAPVPLTKPPATPGSRARDGEVGGGTGHDPDAVLRRLRELGELRSSGVLTEEEFTRAKRALLDRL</sequence>
<dbReference type="EMBL" id="VKHT01000076">
    <property type="protein sequence ID" value="MBB0243415.1"/>
    <property type="molecule type" value="Genomic_DNA"/>
</dbReference>
<comment type="caution">
    <text evidence="4">The sequence shown here is derived from an EMBL/GenBank/DDBJ whole genome shotgun (WGS) entry which is preliminary data.</text>
</comment>
<protein>
    <submittedName>
        <fullName evidence="4">DUF4429 domain-containing protein</fullName>
    </submittedName>
</protein>
<reference evidence="5" key="1">
    <citation type="submission" date="2019-10" db="EMBL/GenBank/DDBJ databases">
        <title>Streptomyces sp. nov., a novel actinobacterium isolated from alkaline environment.</title>
        <authorList>
            <person name="Golinska P."/>
        </authorList>
    </citation>
    <scope>NUCLEOTIDE SEQUENCE [LARGE SCALE GENOMIC DNA]</scope>
    <source>
        <strain evidence="5">DSM 42118</strain>
    </source>
</reference>
<dbReference type="Pfam" id="PF09851">
    <property type="entry name" value="SHOCT"/>
    <property type="match status" value="1"/>
</dbReference>
<name>A0A7W3Y0P1_9ACTN</name>
<evidence type="ECO:0000313" key="5">
    <source>
        <dbReference type="Proteomes" id="UP000538929"/>
    </source>
</evidence>
<accession>A0A7W3Y0P1</accession>
<dbReference type="Pfam" id="PF14472">
    <property type="entry name" value="DUF4429"/>
    <property type="match status" value="2"/>
</dbReference>
<feature type="domain" description="SHOCT" evidence="2">
    <location>
        <begin position="287"/>
        <end position="313"/>
    </location>
</feature>
<dbReference type="RefSeq" id="WP_182605095.1">
    <property type="nucleotide sequence ID" value="NZ_VKHT01000076.1"/>
</dbReference>
<evidence type="ECO:0000259" key="2">
    <source>
        <dbReference type="Pfam" id="PF09851"/>
    </source>
</evidence>
<feature type="region of interest" description="Disordered" evidence="1">
    <location>
        <begin position="234"/>
        <end position="285"/>
    </location>
</feature>
<dbReference type="AlphaFoldDB" id="A0A7W3Y0P1"/>
<keyword evidence="5" id="KW-1185">Reference proteome</keyword>
<feature type="domain" description="DUF4429" evidence="3">
    <location>
        <begin position="140"/>
        <end position="229"/>
    </location>
</feature>